<feature type="domain" description="Serine/threonine specific protein phosphatases" evidence="2">
    <location>
        <begin position="149"/>
        <end position="154"/>
    </location>
</feature>
<dbReference type="EC" id="3.1.3.16" evidence="1"/>
<proteinExistence type="inferred from homology"/>
<dbReference type="PRINTS" id="PR00114">
    <property type="entry name" value="STPHPHTASE"/>
</dbReference>
<name>A0A3M7SZH6_BRAPC</name>
<dbReference type="InterPro" id="IPR006186">
    <property type="entry name" value="Ser/Thr-sp_prot-phosphatase"/>
</dbReference>
<evidence type="ECO:0000313" key="4">
    <source>
        <dbReference type="Proteomes" id="UP000276133"/>
    </source>
</evidence>
<dbReference type="AlphaFoldDB" id="A0A3M7SZH6"/>
<dbReference type="SUPFAM" id="SSF56300">
    <property type="entry name" value="Metallo-dependent phosphatases"/>
    <property type="match status" value="1"/>
</dbReference>
<comment type="similarity">
    <text evidence="1">Belongs to the PPP phosphatase family.</text>
</comment>
<dbReference type="InterPro" id="IPR043360">
    <property type="entry name" value="PP2B"/>
</dbReference>
<reference evidence="3 4" key="1">
    <citation type="journal article" date="2018" name="Sci. Rep.">
        <title>Genomic signatures of local adaptation to the degree of environmental predictability in rotifers.</title>
        <authorList>
            <person name="Franch-Gras L."/>
            <person name="Hahn C."/>
            <person name="Garcia-Roger E.M."/>
            <person name="Carmona M.J."/>
            <person name="Serra M."/>
            <person name="Gomez A."/>
        </authorList>
    </citation>
    <scope>NUCLEOTIDE SEQUENCE [LARGE SCALE GENOMIC DNA]</scope>
    <source>
        <strain evidence="3">HYR1</strain>
    </source>
</reference>
<dbReference type="Proteomes" id="UP000276133">
    <property type="component" value="Unassembled WGS sequence"/>
</dbReference>
<dbReference type="EMBL" id="REGN01000530">
    <property type="protein sequence ID" value="RNA41213.1"/>
    <property type="molecule type" value="Genomic_DNA"/>
</dbReference>
<accession>A0A3M7SZH6</accession>
<dbReference type="PROSITE" id="PS00125">
    <property type="entry name" value="SER_THR_PHOSPHATASE"/>
    <property type="match status" value="1"/>
</dbReference>
<dbReference type="OrthoDB" id="5593063at2759"/>
<dbReference type="PANTHER" id="PTHR45673">
    <property type="entry name" value="SERINE/THREONINE-PROTEIN PHOSPHATASE 2B CATALYTIC SUBUNIT 1-RELATED"/>
    <property type="match status" value="1"/>
</dbReference>
<evidence type="ECO:0000259" key="2">
    <source>
        <dbReference type="PROSITE" id="PS00125"/>
    </source>
</evidence>
<organism evidence="3 4">
    <name type="scientific">Brachionus plicatilis</name>
    <name type="common">Marine rotifer</name>
    <name type="synonym">Brachionus muelleri</name>
    <dbReference type="NCBI Taxonomy" id="10195"/>
    <lineage>
        <taxon>Eukaryota</taxon>
        <taxon>Metazoa</taxon>
        <taxon>Spiralia</taxon>
        <taxon>Gnathifera</taxon>
        <taxon>Rotifera</taxon>
        <taxon>Eurotatoria</taxon>
        <taxon>Monogononta</taxon>
        <taxon>Pseudotrocha</taxon>
        <taxon>Ploima</taxon>
        <taxon>Brachionidae</taxon>
        <taxon>Brachionus</taxon>
    </lineage>
</organism>
<comment type="caution">
    <text evidence="3">The sequence shown here is derived from an EMBL/GenBank/DDBJ whole genome shotgun (WGS) entry which is preliminary data.</text>
</comment>
<dbReference type="GO" id="GO:0033192">
    <property type="term" value="F:calmodulin-dependent protein phosphatase activity"/>
    <property type="evidence" value="ECO:0007669"/>
    <property type="project" value="InterPro"/>
</dbReference>
<dbReference type="STRING" id="10195.A0A3M7SZH6"/>
<comment type="catalytic activity">
    <reaction evidence="1">
        <text>O-phospho-L-threonyl-[protein] + H2O = L-threonyl-[protein] + phosphate</text>
        <dbReference type="Rhea" id="RHEA:47004"/>
        <dbReference type="Rhea" id="RHEA-COMP:11060"/>
        <dbReference type="Rhea" id="RHEA-COMP:11605"/>
        <dbReference type="ChEBI" id="CHEBI:15377"/>
        <dbReference type="ChEBI" id="CHEBI:30013"/>
        <dbReference type="ChEBI" id="CHEBI:43474"/>
        <dbReference type="ChEBI" id="CHEBI:61977"/>
        <dbReference type="EC" id="3.1.3.16"/>
    </reaction>
</comment>
<evidence type="ECO:0000256" key="1">
    <source>
        <dbReference type="RuleBase" id="RU004273"/>
    </source>
</evidence>
<keyword evidence="1" id="KW-0378">Hydrolase</keyword>
<dbReference type="InterPro" id="IPR004843">
    <property type="entry name" value="Calcineurin-like_PHP"/>
</dbReference>
<dbReference type="SMART" id="SM00156">
    <property type="entry name" value="PP2Ac"/>
    <property type="match status" value="1"/>
</dbReference>
<sequence length="500" mass="57502">MGVKVSKNKKFTHQRIIKYVPPPIRSVLQISDVFDNLLDPDIPNLVKLKTHLEGEGRMGHDLVIKIISMIDKILLKEPNVLKIESPVTIVGDVHGQFYDLLTILSLGGHPDQSNYLFMGDFVDRGVFSFECVCYLYAIKVRYPHKIYLLRGNHESRHLTKFFTFRDECLLKANEEIYQKFMNSFDYLPIAAVVDSKFFCVHGGLSPSFSLVSELEKEDRFKEIPKYGVLCDLTWSDPIDNSELIDKEEKSSLESVSGLENFFLHNSIRGCSFFYTKNAIERFLKENNLISVIRAHQVQREGISLSSCFLVDPVTSQSIGFPSLINIFSAPNYCDVYKNKGAIIKYSDDKFSIKMFNAAEHPFVLPNFQNAFTWSLPFIFEKFSDLVLAIFNQISDEEADDKEFFFNSTENKRIRFPILAKLKKLSECRENVKKSTNLNRSELRLGSLTPNKMLRRKSSDAERELLSDLENKGVQSFEDADNLESLQYKIVNSDDEIKENI</sequence>
<protein>
    <recommendedName>
        <fullName evidence="1">Serine/threonine-protein phosphatase</fullName>
        <ecNumber evidence="1">3.1.3.16</ecNumber>
    </recommendedName>
</protein>
<dbReference type="Gene3D" id="3.60.21.10">
    <property type="match status" value="1"/>
</dbReference>
<gene>
    <name evidence="3" type="ORF">BpHYR1_004768</name>
</gene>
<evidence type="ECO:0000313" key="3">
    <source>
        <dbReference type="EMBL" id="RNA41213.1"/>
    </source>
</evidence>
<keyword evidence="4" id="KW-1185">Reference proteome</keyword>
<dbReference type="GO" id="GO:0097720">
    <property type="term" value="P:calcineurin-mediated signaling"/>
    <property type="evidence" value="ECO:0007669"/>
    <property type="project" value="InterPro"/>
</dbReference>
<dbReference type="Pfam" id="PF00149">
    <property type="entry name" value="Metallophos"/>
    <property type="match status" value="1"/>
</dbReference>
<dbReference type="InterPro" id="IPR029052">
    <property type="entry name" value="Metallo-depent_PP-like"/>
</dbReference>